<dbReference type="Proteomes" id="UP000253872">
    <property type="component" value="Unassembled WGS sequence"/>
</dbReference>
<protein>
    <submittedName>
        <fullName evidence="3">YcxB family protein</fullName>
    </submittedName>
</protein>
<dbReference type="EMBL" id="QEQG01000012">
    <property type="protein sequence ID" value="RDF10020.1"/>
    <property type="molecule type" value="Genomic_DNA"/>
</dbReference>
<reference evidence="5 6" key="1">
    <citation type="submission" date="2018-05" db="EMBL/GenBank/DDBJ databases">
        <title>Draft Genome Sequences for a Diverse set of 7 Haemophilus Species.</title>
        <authorList>
            <person name="Nichols M."/>
            <person name="Topaz N."/>
            <person name="Wang X."/>
            <person name="Wang X."/>
            <person name="Boxrud D."/>
        </authorList>
    </citation>
    <scope>NUCLEOTIDE SEQUENCE [LARGE SCALE GENOMIC DNA]</scope>
    <source>
        <strain evidence="3 5">C2002001239</strain>
        <strain evidence="4 6">C2015005473</strain>
    </source>
</reference>
<keyword evidence="6" id="KW-1185">Reference proteome</keyword>
<dbReference type="EMBL" id="QEPN01000006">
    <property type="protein sequence ID" value="RDE70838.1"/>
    <property type="molecule type" value="Genomic_DNA"/>
</dbReference>
<evidence type="ECO:0000313" key="4">
    <source>
        <dbReference type="EMBL" id="RDF10020.1"/>
    </source>
</evidence>
<gene>
    <name evidence="4" type="ORF">DPV84_09510</name>
    <name evidence="3" type="ORF">DPV93_07465</name>
</gene>
<name>A0A369YGX5_9PAST</name>
<keyword evidence="1" id="KW-0472">Membrane</keyword>
<dbReference type="Proteomes" id="UP000253950">
    <property type="component" value="Unassembled WGS sequence"/>
</dbReference>
<proteinExistence type="predicted"/>
<accession>A0A369YGX5</accession>
<evidence type="ECO:0000313" key="5">
    <source>
        <dbReference type="Proteomes" id="UP000253872"/>
    </source>
</evidence>
<comment type="caution">
    <text evidence="3">The sequence shown here is derived from an EMBL/GenBank/DDBJ whole genome shotgun (WGS) entry which is preliminary data.</text>
</comment>
<keyword evidence="1" id="KW-1133">Transmembrane helix</keyword>
<evidence type="ECO:0000259" key="2">
    <source>
        <dbReference type="Pfam" id="PF14317"/>
    </source>
</evidence>
<feature type="transmembrane region" description="Helical" evidence="1">
    <location>
        <begin position="36"/>
        <end position="59"/>
    </location>
</feature>
<dbReference type="AlphaFoldDB" id="A0A369YGX5"/>
<dbReference type="Pfam" id="PF14317">
    <property type="entry name" value="YcxB"/>
    <property type="match status" value="1"/>
</dbReference>
<feature type="transmembrane region" description="Helical" evidence="1">
    <location>
        <begin position="79"/>
        <end position="95"/>
    </location>
</feature>
<dbReference type="RefSeq" id="WP_111390200.1">
    <property type="nucleotide sequence ID" value="NZ_QEPN01000006.1"/>
</dbReference>
<dbReference type="InterPro" id="IPR025588">
    <property type="entry name" value="YcxB-like_C"/>
</dbReference>
<evidence type="ECO:0000313" key="3">
    <source>
        <dbReference type="EMBL" id="RDE70838.1"/>
    </source>
</evidence>
<feature type="domain" description="YcxB-like C-terminal" evidence="2">
    <location>
        <begin position="138"/>
        <end position="184"/>
    </location>
</feature>
<organism evidence="3 5">
    <name type="scientific">Haemophilus sputorum</name>
    <dbReference type="NCBI Taxonomy" id="1078480"/>
    <lineage>
        <taxon>Bacteria</taxon>
        <taxon>Pseudomonadati</taxon>
        <taxon>Pseudomonadota</taxon>
        <taxon>Gammaproteobacteria</taxon>
        <taxon>Pasteurellales</taxon>
        <taxon>Pasteurellaceae</taxon>
        <taxon>Haemophilus</taxon>
    </lineage>
</organism>
<evidence type="ECO:0000256" key="1">
    <source>
        <dbReference type="SAM" id="Phobius"/>
    </source>
</evidence>
<sequence length="196" mass="23636">MQKIMEVSFLANKQNEYRLYRKIVKGNLWKRPEYRIFIIFEFCVAFITGLFLGFAYLYFKNVYCFLDHYEFDELQDFEIAIWLTMIGLIMHAVYTNRIRPYLSNRAWFRISFQADKEHRYTCALLEKGILLQFDEENYSITSYSQINKVISISEHLIIITNSFKMFIIPNHAFESVEQCQRFQDYLTNKVNESTHS</sequence>
<dbReference type="STRING" id="1035839.GCA_000238795_01128"/>
<keyword evidence="1" id="KW-0812">Transmembrane</keyword>
<evidence type="ECO:0000313" key="6">
    <source>
        <dbReference type="Proteomes" id="UP000253950"/>
    </source>
</evidence>